<comment type="caution">
    <text evidence="1">The sequence shown here is derived from an EMBL/GenBank/DDBJ whole genome shotgun (WGS) entry which is preliminary data.</text>
</comment>
<dbReference type="AlphaFoldDB" id="A0A9N8K123"/>
<accession>A0A9N8K123</accession>
<dbReference type="EMBL" id="CAIJEO010000007">
    <property type="protein sequence ID" value="CAD0096680.1"/>
    <property type="molecule type" value="Genomic_DNA"/>
</dbReference>
<dbReference type="Proteomes" id="UP000714618">
    <property type="component" value="Unassembled WGS sequence"/>
</dbReference>
<gene>
    <name evidence="1" type="ORF">AWRI4233_LOCUS5848</name>
</gene>
<protein>
    <submittedName>
        <fullName evidence="1">Uncharacterized protein</fullName>
    </submittedName>
</protein>
<proteinExistence type="predicted"/>
<organism evidence="1 2">
    <name type="scientific">Aureobasidium mustum</name>
    <dbReference type="NCBI Taxonomy" id="2773714"/>
    <lineage>
        <taxon>Eukaryota</taxon>
        <taxon>Fungi</taxon>
        <taxon>Dikarya</taxon>
        <taxon>Ascomycota</taxon>
        <taxon>Pezizomycotina</taxon>
        <taxon>Dothideomycetes</taxon>
        <taxon>Dothideomycetidae</taxon>
        <taxon>Dothideales</taxon>
        <taxon>Saccotheciaceae</taxon>
        <taxon>Aureobasidium</taxon>
    </lineage>
</organism>
<evidence type="ECO:0000313" key="1">
    <source>
        <dbReference type="EMBL" id="CAD0096680.1"/>
    </source>
</evidence>
<keyword evidence="2" id="KW-1185">Reference proteome</keyword>
<name>A0A9N8K123_9PEZI</name>
<dbReference type="OrthoDB" id="268428at2759"/>
<sequence length="379" mass="44456">MATSVVPTSDSIVPRIVTIVDDHDLTLRVTQYTMPLKASEDGRDKIKAIVDFEVTRQHLIDNSESDFIQHLLTTRNFAEAGKKTIDLYEQNPLAVEVILCAIYHKDETWRSSSLGQEVTTRTLNLHWENLWEVVISNRFLMIEFFNLDTWFGLWYEKNGDEHDSELLYPCFQFNHADGFLCITKNLVYNQAHIEEYRREKYPDLHVPPRVITRGHLRVLLARWLWKPLDLMMMAECDCKEETVYQYLRALAKTRGYPIDQQGRKSVDDICQSLGKFDLSDTRGDCLMCNNNWNGIVTSAVREVKKHFDGMCIDCMDATQPKFLNEHMDYWSHAESKQWDQKCRVSHGQATWYSSFMGRADTRDWLLKRVRTRKRSYSSV</sequence>
<evidence type="ECO:0000313" key="2">
    <source>
        <dbReference type="Proteomes" id="UP000714618"/>
    </source>
</evidence>
<reference evidence="1" key="1">
    <citation type="submission" date="2020-06" db="EMBL/GenBank/DDBJ databases">
        <authorList>
            <person name="Onetto C."/>
        </authorList>
    </citation>
    <scope>NUCLEOTIDE SEQUENCE</scope>
</reference>